<accession>A0A2I2KNJ0</accession>
<dbReference type="RefSeq" id="WP_133150621.1">
    <property type="nucleotide sequence ID" value="NZ_FZMO01000089.1"/>
</dbReference>
<sequence>MAIEDNEPGDSGQEGDVPPQAIAWMIGPDIALVLGDEATAESVGEPLSAFSPQMARAVLAGNAALQGLVGAGKASGQLVRLTADSAKMLRAYGETLDRAGSIYAVTRNGSGQITKHLSFTRMRTLPAAAAAGSALGALALQLQLEHLTRQLTEVQQAVGGIQDHLVDELVSAIENDLSGLTGAYQALHDTGTVSDVDWPGITHYLTDAQQRVRQVERKLLRGIGAIQRVGPDKDEDRSSSARLKEVERAEAEHRPLLWLGLFLKAQQAVMVGEALRVYRLVAAGDPNVDVLTQSSEQRLRETLTAMSDLCDQVENAIAYAGTQDLSEANRRLPPQLSRRLDPLWQGLPASVRRDRSSELAQRVGDLRARIAPVIERIRTVVAASGRAVTSSDGRPSAP</sequence>
<name>A0A2I2KNJ0_9ACTN</name>
<reference evidence="1 2" key="1">
    <citation type="submission" date="2017-06" db="EMBL/GenBank/DDBJ databases">
        <authorList>
            <person name="Kim H.J."/>
            <person name="Triplett B.A."/>
        </authorList>
    </citation>
    <scope>NUCLEOTIDE SEQUENCE [LARGE SCALE GENOMIC DNA]</scope>
    <source>
        <strain evidence="1">FRACA_ARgP5</strain>
    </source>
</reference>
<gene>
    <name evidence="1" type="ORF">FRACA_1790006</name>
</gene>
<proteinExistence type="predicted"/>
<dbReference type="EMBL" id="FZMO01000089">
    <property type="protein sequence ID" value="SNQ47235.1"/>
    <property type="molecule type" value="Genomic_DNA"/>
</dbReference>
<dbReference type="AlphaFoldDB" id="A0A2I2KNJ0"/>
<keyword evidence="2" id="KW-1185">Reference proteome</keyword>
<evidence type="ECO:0000313" key="1">
    <source>
        <dbReference type="EMBL" id="SNQ47235.1"/>
    </source>
</evidence>
<protein>
    <submittedName>
        <fullName evidence="1">Uncharacterized protein</fullName>
    </submittedName>
</protein>
<evidence type="ECO:0000313" key="2">
    <source>
        <dbReference type="Proteomes" id="UP000234331"/>
    </source>
</evidence>
<dbReference type="Proteomes" id="UP000234331">
    <property type="component" value="Unassembled WGS sequence"/>
</dbReference>
<organism evidence="1 2">
    <name type="scientific">Frankia canadensis</name>
    <dbReference type="NCBI Taxonomy" id="1836972"/>
    <lineage>
        <taxon>Bacteria</taxon>
        <taxon>Bacillati</taxon>
        <taxon>Actinomycetota</taxon>
        <taxon>Actinomycetes</taxon>
        <taxon>Frankiales</taxon>
        <taxon>Frankiaceae</taxon>
        <taxon>Frankia</taxon>
    </lineage>
</organism>